<evidence type="ECO:0000256" key="5">
    <source>
        <dbReference type="ARBA" id="ARBA00022801"/>
    </source>
</evidence>
<dbReference type="CDD" id="cd16833">
    <property type="entry name" value="YfiH"/>
    <property type="match status" value="1"/>
</dbReference>
<gene>
    <name evidence="11" type="primary">pgeF</name>
    <name evidence="11" type="ORF">E3W66_08695</name>
</gene>
<dbReference type="Proteomes" id="UP000298133">
    <property type="component" value="Unassembled WGS sequence"/>
</dbReference>
<organism evidence="11 12">
    <name type="scientific">Gammaproteobacteria bacterium LSUCC0057</name>
    <dbReference type="NCBI Taxonomy" id="2559237"/>
    <lineage>
        <taxon>Bacteria</taxon>
        <taxon>Pseudomonadati</taxon>
        <taxon>Pseudomonadota</taxon>
        <taxon>Gammaproteobacteria</taxon>
        <taxon>Cellvibrionales</taxon>
        <taxon>Porticoccaceae</taxon>
        <taxon>SAR92 clade</taxon>
    </lineage>
</organism>
<comment type="catalytic activity">
    <reaction evidence="8">
        <text>adenosine + phosphate = alpha-D-ribose 1-phosphate + adenine</text>
        <dbReference type="Rhea" id="RHEA:27642"/>
        <dbReference type="ChEBI" id="CHEBI:16335"/>
        <dbReference type="ChEBI" id="CHEBI:16708"/>
        <dbReference type="ChEBI" id="CHEBI:43474"/>
        <dbReference type="ChEBI" id="CHEBI:57720"/>
        <dbReference type="EC" id="2.4.2.1"/>
    </reaction>
    <physiologicalReaction direction="left-to-right" evidence="8">
        <dbReference type="Rhea" id="RHEA:27643"/>
    </physiologicalReaction>
</comment>
<dbReference type="InterPro" id="IPR011324">
    <property type="entry name" value="Cytotoxic_necrot_fac-like_cat"/>
</dbReference>
<dbReference type="Pfam" id="PF02578">
    <property type="entry name" value="Cu-oxidase_4"/>
    <property type="match status" value="1"/>
</dbReference>
<evidence type="ECO:0000256" key="7">
    <source>
        <dbReference type="ARBA" id="ARBA00047989"/>
    </source>
</evidence>
<protein>
    <recommendedName>
        <fullName evidence="10">Purine nucleoside phosphorylase</fullName>
    </recommendedName>
</protein>
<comment type="catalytic activity">
    <reaction evidence="9">
        <text>S-methyl-5'-thioadenosine + phosphate = 5-(methylsulfanyl)-alpha-D-ribose 1-phosphate + adenine</text>
        <dbReference type="Rhea" id="RHEA:11852"/>
        <dbReference type="ChEBI" id="CHEBI:16708"/>
        <dbReference type="ChEBI" id="CHEBI:17509"/>
        <dbReference type="ChEBI" id="CHEBI:43474"/>
        <dbReference type="ChEBI" id="CHEBI:58533"/>
        <dbReference type="EC" id="2.4.2.28"/>
    </reaction>
    <physiologicalReaction direction="left-to-right" evidence="9">
        <dbReference type="Rhea" id="RHEA:11853"/>
    </physiologicalReaction>
</comment>
<dbReference type="EMBL" id="SPIA01000003">
    <property type="protein sequence ID" value="TFH67614.1"/>
    <property type="molecule type" value="Genomic_DNA"/>
</dbReference>
<keyword evidence="12" id="KW-1185">Reference proteome</keyword>
<keyword evidence="4" id="KW-0479">Metal-binding</keyword>
<name>A0A4Y8UIH0_9GAMM</name>
<dbReference type="PANTHER" id="PTHR30616:SF2">
    <property type="entry name" value="PURINE NUCLEOSIDE PHOSPHORYLASE LACC1"/>
    <property type="match status" value="1"/>
</dbReference>
<evidence type="ECO:0000256" key="4">
    <source>
        <dbReference type="ARBA" id="ARBA00022723"/>
    </source>
</evidence>
<evidence type="ECO:0000256" key="10">
    <source>
        <dbReference type="RuleBase" id="RU361274"/>
    </source>
</evidence>
<evidence type="ECO:0000256" key="3">
    <source>
        <dbReference type="ARBA" id="ARBA00022679"/>
    </source>
</evidence>
<evidence type="ECO:0000256" key="9">
    <source>
        <dbReference type="ARBA" id="ARBA00049893"/>
    </source>
</evidence>
<comment type="catalytic activity">
    <reaction evidence="1">
        <text>inosine + phosphate = alpha-D-ribose 1-phosphate + hypoxanthine</text>
        <dbReference type="Rhea" id="RHEA:27646"/>
        <dbReference type="ChEBI" id="CHEBI:17368"/>
        <dbReference type="ChEBI" id="CHEBI:17596"/>
        <dbReference type="ChEBI" id="CHEBI:43474"/>
        <dbReference type="ChEBI" id="CHEBI:57720"/>
        <dbReference type="EC" id="2.4.2.1"/>
    </reaction>
    <physiologicalReaction direction="left-to-right" evidence="1">
        <dbReference type="Rhea" id="RHEA:27647"/>
    </physiologicalReaction>
</comment>
<dbReference type="SUPFAM" id="SSF64438">
    <property type="entry name" value="CNF1/YfiH-like putative cysteine hydrolases"/>
    <property type="match status" value="1"/>
</dbReference>
<dbReference type="NCBIfam" id="TIGR00726">
    <property type="entry name" value="peptidoglycan editing factor PgeF"/>
    <property type="match status" value="1"/>
</dbReference>
<keyword evidence="6" id="KW-0862">Zinc</keyword>
<dbReference type="GO" id="GO:0017061">
    <property type="term" value="F:S-methyl-5-thioadenosine phosphorylase activity"/>
    <property type="evidence" value="ECO:0007669"/>
    <property type="project" value="UniProtKB-EC"/>
</dbReference>
<evidence type="ECO:0000256" key="6">
    <source>
        <dbReference type="ARBA" id="ARBA00022833"/>
    </source>
</evidence>
<evidence type="ECO:0000256" key="8">
    <source>
        <dbReference type="ARBA" id="ARBA00048968"/>
    </source>
</evidence>
<dbReference type="InterPro" id="IPR003730">
    <property type="entry name" value="Cu_polyphenol_OxRdtase"/>
</dbReference>
<accession>A0A4Y8UIH0</accession>
<keyword evidence="3" id="KW-0808">Transferase</keyword>
<reference evidence="11 12" key="1">
    <citation type="submission" date="2019-03" db="EMBL/GenBank/DDBJ databases">
        <title>Draft genome of Gammaproteobacteria bacterium LSUCC0057, a member of the SAR92 clade.</title>
        <authorList>
            <person name="Lanclos V.C."/>
            <person name="Doiron C."/>
            <person name="Henson M.W."/>
            <person name="Thrash J.C."/>
        </authorList>
    </citation>
    <scope>NUCLEOTIDE SEQUENCE [LARGE SCALE GENOMIC DNA]</scope>
    <source>
        <strain evidence="11 12">LSUCC0057</strain>
    </source>
</reference>
<dbReference type="PANTHER" id="PTHR30616">
    <property type="entry name" value="UNCHARACTERIZED PROTEIN YFIH"/>
    <property type="match status" value="1"/>
</dbReference>
<dbReference type="Gene3D" id="3.60.140.10">
    <property type="entry name" value="CNF1/YfiH-like putative cysteine hydrolases"/>
    <property type="match status" value="1"/>
</dbReference>
<evidence type="ECO:0000256" key="2">
    <source>
        <dbReference type="ARBA" id="ARBA00007353"/>
    </source>
</evidence>
<dbReference type="GO" id="GO:0016787">
    <property type="term" value="F:hydrolase activity"/>
    <property type="evidence" value="ECO:0007669"/>
    <property type="project" value="UniProtKB-KW"/>
</dbReference>
<dbReference type="InterPro" id="IPR038371">
    <property type="entry name" value="Cu_polyphenol_OxRdtase_sf"/>
</dbReference>
<evidence type="ECO:0000313" key="11">
    <source>
        <dbReference type="EMBL" id="TFH67614.1"/>
    </source>
</evidence>
<dbReference type="GO" id="GO:0005507">
    <property type="term" value="F:copper ion binding"/>
    <property type="evidence" value="ECO:0007669"/>
    <property type="project" value="TreeGrafter"/>
</dbReference>
<comment type="similarity">
    <text evidence="2 10">Belongs to the purine nucleoside phosphorylase YfiH/LACC1 family.</text>
</comment>
<dbReference type="OrthoDB" id="4279at2"/>
<dbReference type="AlphaFoldDB" id="A0A4Y8UIH0"/>
<comment type="caution">
    <text evidence="11">The sequence shown here is derived from an EMBL/GenBank/DDBJ whole genome shotgun (WGS) entry which is preliminary data.</text>
</comment>
<evidence type="ECO:0000313" key="12">
    <source>
        <dbReference type="Proteomes" id="UP000298133"/>
    </source>
</evidence>
<evidence type="ECO:0000256" key="1">
    <source>
        <dbReference type="ARBA" id="ARBA00000553"/>
    </source>
</evidence>
<comment type="catalytic activity">
    <reaction evidence="7">
        <text>adenosine + H2O + H(+) = inosine + NH4(+)</text>
        <dbReference type="Rhea" id="RHEA:24408"/>
        <dbReference type="ChEBI" id="CHEBI:15377"/>
        <dbReference type="ChEBI" id="CHEBI:15378"/>
        <dbReference type="ChEBI" id="CHEBI:16335"/>
        <dbReference type="ChEBI" id="CHEBI:17596"/>
        <dbReference type="ChEBI" id="CHEBI:28938"/>
        <dbReference type="EC" id="3.5.4.4"/>
    </reaction>
    <physiologicalReaction direction="left-to-right" evidence="7">
        <dbReference type="Rhea" id="RHEA:24409"/>
    </physiologicalReaction>
</comment>
<proteinExistence type="inferred from homology"/>
<keyword evidence="5" id="KW-0378">Hydrolase</keyword>
<sequence length="248" mass="26367">MQWPLPQGVNAAITLRGGGCSRAPYHSANFASHVGDDPAAVARNRTVLQQQLALPAAPLWLNQVHSDRVVDASEWQPQLSADGIVTRSRGQVCVAMGADCLPLLLCDSAGSQVAAVHVGWRGLAAGVVESALAHFRQPALLAYLGPAIGAASFEVGGEVCRALLAQPWRYHCAEQAAAACNPIGGDKYRLDLAKLVELRLLKRTAVTVFGGCVDTYAEPQRCFSYRRDGVTGRHAALIWMSAASTVEK</sequence>